<feature type="transmembrane region" description="Helical" evidence="7">
    <location>
        <begin position="162"/>
        <end position="179"/>
    </location>
</feature>
<dbReference type="InterPro" id="IPR017850">
    <property type="entry name" value="Alkaline_phosphatase_core_sf"/>
</dbReference>
<feature type="transmembrane region" description="Helical" evidence="7">
    <location>
        <begin position="127"/>
        <end position="146"/>
    </location>
</feature>
<comment type="subcellular location">
    <subcellularLocation>
        <location evidence="1">Cell membrane</location>
        <topology evidence="1">Multi-pass membrane protein</topology>
    </subcellularLocation>
</comment>
<evidence type="ECO:0000256" key="5">
    <source>
        <dbReference type="ARBA" id="ARBA00022989"/>
    </source>
</evidence>
<accession>A0A3N2RJC2</accession>
<keyword evidence="6 7" id="KW-0472">Membrane</keyword>
<evidence type="ECO:0000313" key="10">
    <source>
        <dbReference type="Proteomes" id="UP000275910"/>
    </source>
</evidence>
<gene>
    <name evidence="9" type="ORF">D9T17_08155</name>
</gene>
<sequence>MRLVVPHVEKPRRMAGLFSLRTRYAALALLFLIGFAPGPFLLAHAGATLDLDERITVLAAGALSLTALYSLLWRFPRTITAVLGACAALAAVELRFIADYDWPINANTLSLIAETNPAEAGDLASSIPLGLALGELAIMMLVWLAWPRAGAHAPSRRIDRRALAYSAAGSAGLLALALISSPATSTLDEDSIFPSVPYGQMLALRASYPAGFPWVVVDYVRERTALMRAFRHNQNFRFGASGTKSDRPRMYVLVIGETARADRWEINGYPRATTPRLARRDDLVSFKHMMSPWSYSRYAVPLLISRKPPEMRSAVYKEASIVTAFKEAGFHTTWISLQAPVGFYESPISIHAYEADDVRFLNSVDYSKRGKSDLAAIPEIRKLLADGSARDQFVVVHTLGSHFRYTDRYPPAFARFLPDRPADRPLRLFDPGEREALSNAYDNTILFTDTFLDEVIRTLETRPGTDSWMFYSSDHGEALFDDCRQQSGHGQSSRQTHSVASVFWASPGYADRHGAALETLRGRRETLLSTAMIFETLADLGGLSVPGQRPQNSLVAPRLRLPAEVVTAFDDSGGKCPEKSP</sequence>
<name>A0A3N2RJC2_LYSEN</name>
<dbReference type="Proteomes" id="UP000275910">
    <property type="component" value="Unassembled WGS sequence"/>
</dbReference>
<keyword evidence="2" id="KW-1003">Cell membrane</keyword>
<dbReference type="AlphaFoldDB" id="A0A3N2RJC2"/>
<dbReference type="InterPro" id="IPR040423">
    <property type="entry name" value="PEA_transferase"/>
</dbReference>
<evidence type="ECO:0000256" key="6">
    <source>
        <dbReference type="ARBA" id="ARBA00023136"/>
    </source>
</evidence>
<dbReference type="Gene3D" id="3.40.720.10">
    <property type="entry name" value="Alkaline Phosphatase, subunit A"/>
    <property type="match status" value="1"/>
</dbReference>
<keyword evidence="4 7" id="KW-0812">Transmembrane</keyword>
<keyword evidence="5 7" id="KW-1133">Transmembrane helix</keyword>
<dbReference type="GO" id="GO:0016776">
    <property type="term" value="F:phosphotransferase activity, phosphate group as acceptor"/>
    <property type="evidence" value="ECO:0007669"/>
    <property type="project" value="TreeGrafter"/>
</dbReference>
<feature type="domain" description="Sulfatase N-terminal" evidence="8">
    <location>
        <begin position="251"/>
        <end position="542"/>
    </location>
</feature>
<keyword evidence="3" id="KW-0808">Transferase</keyword>
<dbReference type="GO" id="GO:0005886">
    <property type="term" value="C:plasma membrane"/>
    <property type="evidence" value="ECO:0007669"/>
    <property type="project" value="UniProtKB-SubCell"/>
</dbReference>
<comment type="caution">
    <text evidence="9">The sequence shown here is derived from an EMBL/GenBank/DDBJ whole genome shotgun (WGS) entry which is preliminary data.</text>
</comment>
<dbReference type="InterPro" id="IPR058130">
    <property type="entry name" value="PEA_transf_C"/>
</dbReference>
<reference evidence="9 10" key="1">
    <citation type="submission" date="2018-10" db="EMBL/GenBank/DDBJ databases">
        <title>The genome of Lysobacter enzymogenes OH11.</title>
        <authorList>
            <person name="Liu F."/>
            <person name="Zhao Y."/>
            <person name="Qian G."/>
            <person name="Chen Y."/>
            <person name="Xu H."/>
        </authorList>
    </citation>
    <scope>NUCLEOTIDE SEQUENCE [LARGE SCALE GENOMIC DNA]</scope>
    <source>
        <strain evidence="9 10">OH11</strain>
    </source>
</reference>
<evidence type="ECO:0000256" key="2">
    <source>
        <dbReference type="ARBA" id="ARBA00022475"/>
    </source>
</evidence>
<dbReference type="GO" id="GO:0009244">
    <property type="term" value="P:lipopolysaccharide core region biosynthetic process"/>
    <property type="evidence" value="ECO:0007669"/>
    <property type="project" value="TreeGrafter"/>
</dbReference>
<dbReference type="PANTHER" id="PTHR30443">
    <property type="entry name" value="INNER MEMBRANE PROTEIN"/>
    <property type="match status" value="1"/>
</dbReference>
<dbReference type="SUPFAM" id="SSF53649">
    <property type="entry name" value="Alkaline phosphatase-like"/>
    <property type="match status" value="1"/>
</dbReference>
<feature type="transmembrane region" description="Helical" evidence="7">
    <location>
        <begin position="79"/>
        <end position="98"/>
    </location>
</feature>
<dbReference type="CDD" id="cd16017">
    <property type="entry name" value="LptA"/>
    <property type="match status" value="1"/>
</dbReference>
<dbReference type="InterPro" id="IPR000917">
    <property type="entry name" value="Sulfatase_N"/>
</dbReference>
<evidence type="ECO:0000256" key="1">
    <source>
        <dbReference type="ARBA" id="ARBA00004651"/>
    </source>
</evidence>
<evidence type="ECO:0000256" key="3">
    <source>
        <dbReference type="ARBA" id="ARBA00022679"/>
    </source>
</evidence>
<organism evidence="9 10">
    <name type="scientific">Lysobacter enzymogenes</name>
    <dbReference type="NCBI Taxonomy" id="69"/>
    <lineage>
        <taxon>Bacteria</taxon>
        <taxon>Pseudomonadati</taxon>
        <taxon>Pseudomonadota</taxon>
        <taxon>Gammaproteobacteria</taxon>
        <taxon>Lysobacterales</taxon>
        <taxon>Lysobacteraceae</taxon>
        <taxon>Lysobacter</taxon>
    </lineage>
</organism>
<dbReference type="Pfam" id="PF00884">
    <property type="entry name" value="Sulfatase"/>
    <property type="match status" value="1"/>
</dbReference>
<dbReference type="PANTHER" id="PTHR30443:SF0">
    <property type="entry name" value="PHOSPHOETHANOLAMINE TRANSFERASE EPTA"/>
    <property type="match status" value="1"/>
</dbReference>
<protein>
    <submittedName>
        <fullName evidence="9">DUF1705 domain-containing protein</fullName>
    </submittedName>
</protein>
<dbReference type="EMBL" id="RCTY01000021">
    <property type="protein sequence ID" value="ROU07499.1"/>
    <property type="molecule type" value="Genomic_DNA"/>
</dbReference>
<feature type="transmembrane region" description="Helical" evidence="7">
    <location>
        <begin position="55"/>
        <end position="72"/>
    </location>
</feature>
<evidence type="ECO:0000259" key="8">
    <source>
        <dbReference type="Pfam" id="PF00884"/>
    </source>
</evidence>
<evidence type="ECO:0000256" key="4">
    <source>
        <dbReference type="ARBA" id="ARBA00022692"/>
    </source>
</evidence>
<proteinExistence type="predicted"/>
<evidence type="ECO:0000313" key="9">
    <source>
        <dbReference type="EMBL" id="ROU07499.1"/>
    </source>
</evidence>
<evidence type="ECO:0000256" key="7">
    <source>
        <dbReference type="SAM" id="Phobius"/>
    </source>
</evidence>